<accession>A0A0E3S189</accession>
<protein>
    <submittedName>
        <fullName evidence="1">Uncharacterized protein</fullName>
    </submittedName>
</protein>
<dbReference type="HOGENOM" id="CLU_2662373_0_0_2"/>
<dbReference type="KEGG" id="mmac:MSMAC_2408"/>
<dbReference type="AlphaFoldDB" id="A0A0E3S189"/>
<dbReference type="PATRIC" id="fig|1434113.4.peg.3011"/>
<reference evidence="1 2" key="1">
    <citation type="submission" date="2014-07" db="EMBL/GenBank/DDBJ databases">
        <title>Methanogenic archaea and the global carbon cycle.</title>
        <authorList>
            <person name="Henriksen J.R."/>
            <person name="Luke J."/>
            <person name="Reinhart S."/>
            <person name="Benedict M.N."/>
            <person name="Youngblut N.D."/>
            <person name="Metcalf M.E."/>
            <person name="Whitaker R.J."/>
            <person name="Metcalf W.W."/>
        </authorList>
    </citation>
    <scope>NUCLEOTIDE SEQUENCE [LARGE SCALE GENOMIC DNA]</scope>
    <source>
        <strain evidence="1 2">C16</strain>
    </source>
</reference>
<name>A0A0E3S189_METMZ</name>
<proteinExistence type="predicted"/>
<gene>
    <name evidence="1" type="ORF">MSMAC_2408</name>
</gene>
<dbReference type="EMBL" id="CP009514">
    <property type="protein sequence ID" value="AKB72298.1"/>
    <property type="molecule type" value="Genomic_DNA"/>
</dbReference>
<evidence type="ECO:0000313" key="2">
    <source>
        <dbReference type="Proteomes" id="UP000033071"/>
    </source>
</evidence>
<evidence type="ECO:0000313" key="1">
    <source>
        <dbReference type="EMBL" id="AKB72298.1"/>
    </source>
</evidence>
<organism evidence="1 2">
    <name type="scientific">Methanosarcina mazei C16</name>
    <dbReference type="NCBI Taxonomy" id="1434113"/>
    <lineage>
        <taxon>Archaea</taxon>
        <taxon>Methanobacteriati</taxon>
        <taxon>Methanobacteriota</taxon>
        <taxon>Stenosarchaea group</taxon>
        <taxon>Methanomicrobia</taxon>
        <taxon>Methanosarcinales</taxon>
        <taxon>Methanosarcinaceae</taxon>
        <taxon>Methanosarcina</taxon>
    </lineage>
</organism>
<sequence>MISLTKKLIRSEPKISLLFRTARKTEERIININVLSKNRILPYPVKSIIQKYTFFILSRKITIVNYPKSNYFVTL</sequence>
<dbReference type="Proteomes" id="UP000033071">
    <property type="component" value="Chromosome"/>
</dbReference>